<evidence type="ECO:0000313" key="1">
    <source>
        <dbReference type="EMBL" id="MEQ2529152.1"/>
    </source>
</evidence>
<sequence>MKSGQAHFKNLLMKREESFQKMKEQEIVISFYIRYTRQGSIKNGKQKDYLYNDVWEFVTTGKKSDKIQHIIDTNKYSKNWNFGDRKGQYTFMKSMSLEELEQNPIQIDIWDFAGCGCFVDYDDFQEFEDKNQALMTV</sequence>
<reference evidence="1" key="1">
    <citation type="submission" date="2024-03" db="EMBL/GenBank/DDBJ databases">
        <title>Human intestinal bacterial collection.</title>
        <authorList>
            <person name="Pauvert C."/>
            <person name="Hitch T.C.A."/>
            <person name="Clavel T."/>
        </authorList>
    </citation>
    <scope>NUCLEOTIDE SEQUENCE</scope>
    <source>
        <strain evidence="1">CLA-AA-H227</strain>
    </source>
</reference>
<protein>
    <submittedName>
        <fullName evidence="1">Uncharacterized protein</fullName>
    </submittedName>
</protein>
<comment type="caution">
    <text evidence="1">The sequence shown here is derived from an EMBL/GenBank/DDBJ whole genome shotgun (WGS) entry which is preliminary data.</text>
</comment>
<dbReference type="EMBL" id="JBBMEW010000029">
    <property type="protein sequence ID" value="MEQ2529152.1"/>
    <property type="molecule type" value="Genomic_DNA"/>
</dbReference>
<gene>
    <name evidence="1" type="ORF">WMO40_20985</name>
</gene>
<proteinExistence type="predicted"/>
<name>A0ACC6SGD5_9BACI</name>
<organism evidence="1 2">
    <name type="scientific">Robertmurraya yapensis</name>
    <name type="common">ex Hitch et al 2024</name>
    <dbReference type="NCBI Taxonomy" id="3133160"/>
    <lineage>
        <taxon>Bacteria</taxon>
        <taxon>Bacillati</taxon>
        <taxon>Bacillota</taxon>
        <taxon>Bacilli</taxon>
        <taxon>Bacillales</taxon>
        <taxon>Bacillaceae</taxon>
        <taxon>Robertmurraya</taxon>
    </lineage>
</organism>
<keyword evidence="2" id="KW-1185">Reference proteome</keyword>
<accession>A0ACC6SGD5</accession>
<evidence type="ECO:0000313" key="2">
    <source>
        <dbReference type="Proteomes" id="UP001439875"/>
    </source>
</evidence>
<dbReference type="Proteomes" id="UP001439875">
    <property type="component" value="Unassembled WGS sequence"/>
</dbReference>